<sequence>MDSTPRPDRPPLAVGLVGYGRMGRTLHRLAAAAGAEVTCIVSPHAPEATHRRLDAVTPPEAPSVWIDFSHPDAAWPHLEAYARGTVPAVIGTTGWADRLPEATALFERATVPAVWAGNFSLGVTLFLRIVQQAAALVGQAGGYDAGIHEVHHRAKADSPSGTALHVAEALRSGWPDAPADRAISSTRVGHVPGTHTVWFDGPEDTLELTHTARSRDGFATGALRAATWLGEQPPAPGLWRFDELVAHRLGEAPIPVSHRIDHHPTEEDA</sequence>
<evidence type="ECO:0000256" key="8">
    <source>
        <dbReference type="ARBA" id="ARBA00037922"/>
    </source>
</evidence>
<dbReference type="InterPro" id="IPR036291">
    <property type="entry name" value="NAD(P)-bd_dom_sf"/>
</dbReference>
<feature type="binding site" evidence="12">
    <location>
        <begin position="91"/>
        <end position="93"/>
    </location>
    <ligand>
        <name>NAD(+)</name>
        <dbReference type="ChEBI" id="CHEBI:57540"/>
    </ligand>
</feature>
<dbReference type="Pfam" id="PF05173">
    <property type="entry name" value="DapB_C"/>
    <property type="match status" value="1"/>
</dbReference>
<comment type="catalytic activity">
    <reaction evidence="10 12">
        <text>(S)-2,3,4,5-tetrahydrodipicolinate + NADP(+) + H2O = (2S,4S)-4-hydroxy-2,3,4,5-tetrahydrodipicolinate + NADPH + H(+)</text>
        <dbReference type="Rhea" id="RHEA:35331"/>
        <dbReference type="ChEBI" id="CHEBI:15377"/>
        <dbReference type="ChEBI" id="CHEBI:15378"/>
        <dbReference type="ChEBI" id="CHEBI:16845"/>
        <dbReference type="ChEBI" id="CHEBI:57783"/>
        <dbReference type="ChEBI" id="CHEBI:58349"/>
        <dbReference type="ChEBI" id="CHEBI:67139"/>
        <dbReference type="EC" id="1.17.1.8"/>
    </reaction>
</comment>
<keyword evidence="6 12" id="KW-0520">NAD</keyword>
<dbReference type="GO" id="GO:0008839">
    <property type="term" value="F:4-hydroxy-tetrahydrodipicolinate reductase"/>
    <property type="evidence" value="ECO:0007669"/>
    <property type="project" value="UniProtKB-EC"/>
</dbReference>
<keyword evidence="2 12" id="KW-0028">Amino-acid biosynthesis</keyword>
<dbReference type="SUPFAM" id="SSF55347">
    <property type="entry name" value="Glyceraldehyde-3-phosphate dehydrogenase-like, C-terminal domain"/>
    <property type="match status" value="1"/>
</dbReference>
<comment type="similarity">
    <text evidence="1 12">Belongs to the DapB family.</text>
</comment>
<evidence type="ECO:0000259" key="14">
    <source>
        <dbReference type="Pfam" id="PF05173"/>
    </source>
</evidence>
<dbReference type="GO" id="GO:0019877">
    <property type="term" value="P:diaminopimelate biosynthetic process"/>
    <property type="evidence" value="ECO:0007669"/>
    <property type="project" value="UniProtKB-UniRule"/>
</dbReference>
<keyword evidence="5 12" id="KW-0560">Oxidoreductase</keyword>
<dbReference type="PANTHER" id="PTHR20836">
    <property type="entry name" value="DIHYDRODIPICOLINATE REDUCTASE"/>
    <property type="match status" value="1"/>
</dbReference>
<dbReference type="KEGG" id="kse:Ksed_00790"/>
<keyword evidence="12" id="KW-0963">Cytoplasm</keyword>
<dbReference type="AlphaFoldDB" id="C7NIU9"/>
<name>C7NIU9_KYTSD</name>
<evidence type="ECO:0000256" key="12">
    <source>
        <dbReference type="HAMAP-Rule" id="MF_00102"/>
    </source>
</evidence>
<evidence type="ECO:0000256" key="2">
    <source>
        <dbReference type="ARBA" id="ARBA00022605"/>
    </source>
</evidence>
<dbReference type="HOGENOM" id="CLU_047479_1_0_11"/>
<dbReference type="Gene3D" id="3.30.360.10">
    <property type="entry name" value="Dihydrodipicolinate Reductase, domain 2"/>
    <property type="match status" value="1"/>
</dbReference>
<feature type="binding site" evidence="12">
    <location>
        <begin position="116"/>
        <end position="119"/>
    </location>
    <ligand>
        <name>NAD(+)</name>
        <dbReference type="ChEBI" id="CHEBI:57540"/>
    </ligand>
</feature>
<feature type="active site" description="Proton donor/acceptor" evidence="12">
    <location>
        <position position="151"/>
    </location>
</feature>
<dbReference type="GO" id="GO:0051287">
    <property type="term" value="F:NAD binding"/>
    <property type="evidence" value="ECO:0007669"/>
    <property type="project" value="UniProtKB-UniRule"/>
</dbReference>
<evidence type="ECO:0000256" key="10">
    <source>
        <dbReference type="ARBA" id="ARBA00049080"/>
    </source>
</evidence>
<dbReference type="eggNOG" id="COG0289">
    <property type="taxonomic scope" value="Bacteria"/>
</dbReference>
<reference evidence="15 16" key="1">
    <citation type="journal article" date="2009" name="Stand. Genomic Sci.">
        <title>Complete genome sequence of Kytococcus sedentarius type strain (541).</title>
        <authorList>
            <person name="Sims D."/>
            <person name="Brettin T."/>
            <person name="Detter J.C."/>
            <person name="Han C."/>
            <person name="Lapidus A."/>
            <person name="Copeland A."/>
            <person name="Glavina Del Rio T."/>
            <person name="Nolan M."/>
            <person name="Chen F."/>
            <person name="Lucas S."/>
            <person name="Tice H."/>
            <person name="Cheng J.F."/>
            <person name="Bruce D."/>
            <person name="Goodwin L."/>
            <person name="Pitluck S."/>
            <person name="Ovchinnikova G."/>
            <person name="Pati A."/>
            <person name="Ivanova N."/>
            <person name="Mavrommatis K."/>
            <person name="Chen A."/>
            <person name="Palaniappan K."/>
            <person name="D'haeseleer P."/>
            <person name="Chain P."/>
            <person name="Bristow J."/>
            <person name="Eisen J.A."/>
            <person name="Markowitz V."/>
            <person name="Hugenholtz P."/>
            <person name="Schneider S."/>
            <person name="Goker M."/>
            <person name="Pukall R."/>
            <person name="Kyrpides N.C."/>
            <person name="Klenk H.P."/>
        </authorList>
    </citation>
    <scope>NUCLEOTIDE SEQUENCE [LARGE SCALE GENOMIC DNA]</scope>
    <source>
        <strain evidence="16">ATCC 14392 / DSM 20547 / JCM 11482 / CCUG 33030 / NBRC 15357 / NCTC 11040 / CCM 314 / 541</strain>
    </source>
</reference>
<evidence type="ECO:0000256" key="4">
    <source>
        <dbReference type="ARBA" id="ARBA00022915"/>
    </source>
</evidence>
<comment type="subcellular location">
    <subcellularLocation>
        <location evidence="12">Cytoplasm</location>
    </subcellularLocation>
</comment>
<dbReference type="STRING" id="478801.Ksed_00790"/>
<dbReference type="Gene3D" id="3.40.50.720">
    <property type="entry name" value="NAD(P)-binding Rossmann-like Domain"/>
    <property type="match status" value="1"/>
</dbReference>
<evidence type="ECO:0000256" key="3">
    <source>
        <dbReference type="ARBA" id="ARBA00022857"/>
    </source>
</evidence>
<dbReference type="HAMAP" id="MF_00102">
    <property type="entry name" value="DapB"/>
    <property type="match status" value="1"/>
</dbReference>
<dbReference type="GO" id="GO:0016726">
    <property type="term" value="F:oxidoreductase activity, acting on CH or CH2 groups, NAD or NADP as acceptor"/>
    <property type="evidence" value="ECO:0007669"/>
    <property type="project" value="UniProtKB-UniRule"/>
</dbReference>
<comment type="function">
    <text evidence="12">Catalyzes the conversion of 4-hydroxy-tetrahydrodipicolinate (HTPA) to tetrahydrodipicolinate.</text>
</comment>
<feature type="domain" description="Dihydrodipicolinate reductase N-terminal" evidence="13">
    <location>
        <begin position="14"/>
        <end position="119"/>
    </location>
</feature>
<gene>
    <name evidence="12" type="primary">dapB</name>
    <name evidence="15" type="ordered locus">Ksed_00790</name>
</gene>
<evidence type="ECO:0000256" key="5">
    <source>
        <dbReference type="ARBA" id="ARBA00023002"/>
    </source>
</evidence>
<keyword evidence="4 12" id="KW-0220">Diaminopimelate biosynthesis</keyword>
<comment type="catalytic activity">
    <reaction evidence="11 12">
        <text>(S)-2,3,4,5-tetrahydrodipicolinate + NAD(+) + H2O = (2S,4S)-4-hydroxy-2,3,4,5-tetrahydrodipicolinate + NADH + H(+)</text>
        <dbReference type="Rhea" id="RHEA:35323"/>
        <dbReference type="ChEBI" id="CHEBI:15377"/>
        <dbReference type="ChEBI" id="CHEBI:15378"/>
        <dbReference type="ChEBI" id="CHEBI:16845"/>
        <dbReference type="ChEBI" id="CHEBI:57540"/>
        <dbReference type="ChEBI" id="CHEBI:57945"/>
        <dbReference type="ChEBI" id="CHEBI:67139"/>
        <dbReference type="EC" id="1.17.1.8"/>
    </reaction>
</comment>
<feature type="binding site" evidence="12">
    <location>
        <begin position="161"/>
        <end position="162"/>
    </location>
    <ligand>
        <name>(S)-2,3,4,5-tetrahydrodipicolinate</name>
        <dbReference type="ChEBI" id="CHEBI:16845"/>
    </ligand>
</feature>
<evidence type="ECO:0000256" key="1">
    <source>
        <dbReference type="ARBA" id="ARBA00006642"/>
    </source>
</evidence>
<comment type="pathway">
    <text evidence="8 12">Amino-acid biosynthesis; L-lysine biosynthesis via DAP pathway; (S)-tetrahydrodipicolinate from L-aspartate: step 4/4.</text>
</comment>
<evidence type="ECO:0000313" key="15">
    <source>
        <dbReference type="EMBL" id="ACV05174.1"/>
    </source>
</evidence>
<dbReference type="UniPathway" id="UPA00034">
    <property type="reaction ID" value="UER00018"/>
</dbReference>
<dbReference type="Proteomes" id="UP000006666">
    <property type="component" value="Chromosome"/>
</dbReference>
<comment type="subunit">
    <text evidence="12">Homotetramer.</text>
</comment>
<comment type="caution">
    <text evidence="12">Lacks conserved residue(s) required for the propagation of feature annotation.</text>
</comment>
<comment type="caution">
    <text evidence="12">Was originally thought to be a dihydrodipicolinate reductase (DHDPR), catalyzing the conversion of dihydrodipicolinate to tetrahydrodipicolinate. However, it was shown in E.coli that the substrate of the enzymatic reaction is not dihydrodipicolinate (DHDP) but in fact (2S,4S)-4-hydroxy-2,3,4,5-tetrahydrodipicolinic acid (HTPA), the product released by the DapA-catalyzed reaction.</text>
</comment>
<feature type="binding site" evidence="12">
    <location>
        <position position="152"/>
    </location>
    <ligand>
        <name>(S)-2,3,4,5-tetrahydrodipicolinate</name>
        <dbReference type="ChEBI" id="CHEBI:16845"/>
    </ligand>
</feature>
<keyword evidence="3 12" id="KW-0521">NADP</keyword>
<evidence type="ECO:0000256" key="9">
    <source>
        <dbReference type="ARBA" id="ARBA00038983"/>
    </source>
</evidence>
<dbReference type="InterPro" id="IPR023940">
    <property type="entry name" value="DHDPR_bac"/>
</dbReference>
<dbReference type="EC" id="1.17.1.8" evidence="9 12"/>
<keyword evidence="16" id="KW-1185">Reference proteome</keyword>
<evidence type="ECO:0000256" key="7">
    <source>
        <dbReference type="ARBA" id="ARBA00023154"/>
    </source>
</evidence>
<dbReference type="Pfam" id="PF01113">
    <property type="entry name" value="DapB_N"/>
    <property type="match status" value="1"/>
</dbReference>
<dbReference type="PANTHER" id="PTHR20836:SF0">
    <property type="entry name" value="4-HYDROXY-TETRAHYDRODIPICOLINATE REDUCTASE 1, CHLOROPLASTIC-RELATED"/>
    <property type="match status" value="1"/>
</dbReference>
<proteinExistence type="inferred from homology"/>
<protein>
    <recommendedName>
        <fullName evidence="9 12">4-hydroxy-tetrahydrodipicolinate reductase</fullName>
        <shortName evidence="12">HTPA reductase</shortName>
        <ecNumber evidence="9 12">1.17.1.8</ecNumber>
    </recommendedName>
</protein>
<accession>C7NIU9</accession>
<feature type="active site" description="Proton donor" evidence="12">
    <location>
        <position position="155"/>
    </location>
</feature>
<feature type="domain" description="Dihydrodipicolinate reductase C-terminal" evidence="14">
    <location>
        <begin position="122"/>
        <end position="238"/>
    </location>
</feature>
<dbReference type="GO" id="GO:0050661">
    <property type="term" value="F:NADP binding"/>
    <property type="evidence" value="ECO:0007669"/>
    <property type="project" value="UniProtKB-UniRule"/>
</dbReference>
<dbReference type="InterPro" id="IPR000846">
    <property type="entry name" value="DapB_N"/>
</dbReference>
<evidence type="ECO:0000259" key="13">
    <source>
        <dbReference type="Pfam" id="PF01113"/>
    </source>
</evidence>
<evidence type="ECO:0000256" key="6">
    <source>
        <dbReference type="ARBA" id="ARBA00023027"/>
    </source>
</evidence>
<keyword evidence="7 12" id="KW-0457">Lysine biosynthesis</keyword>
<dbReference type="PIRSF" id="PIRSF000161">
    <property type="entry name" value="DHPR"/>
    <property type="match status" value="1"/>
</dbReference>
<dbReference type="RefSeq" id="WP_012801593.1">
    <property type="nucleotide sequence ID" value="NC_013169.1"/>
</dbReference>
<dbReference type="GO" id="GO:0005829">
    <property type="term" value="C:cytosol"/>
    <property type="evidence" value="ECO:0007669"/>
    <property type="project" value="TreeGrafter"/>
</dbReference>
<organism evidence="15 16">
    <name type="scientific">Kytococcus sedentarius (strain ATCC 14392 / DSM 20547 / JCM 11482 / CCUG 33030 / NBRC 15357 / NCTC 11040 / CCM 314 / 541)</name>
    <name type="common">Micrococcus sedentarius</name>
    <dbReference type="NCBI Taxonomy" id="478801"/>
    <lineage>
        <taxon>Bacteria</taxon>
        <taxon>Bacillati</taxon>
        <taxon>Actinomycetota</taxon>
        <taxon>Actinomycetes</taxon>
        <taxon>Micrococcales</taxon>
        <taxon>Kytococcaceae</taxon>
        <taxon>Kytococcus</taxon>
    </lineage>
</organism>
<evidence type="ECO:0000256" key="11">
    <source>
        <dbReference type="ARBA" id="ARBA00049396"/>
    </source>
</evidence>
<dbReference type="SUPFAM" id="SSF51735">
    <property type="entry name" value="NAD(P)-binding Rossmann-fold domains"/>
    <property type="match status" value="1"/>
</dbReference>
<dbReference type="EMBL" id="CP001686">
    <property type="protein sequence ID" value="ACV05174.1"/>
    <property type="molecule type" value="Genomic_DNA"/>
</dbReference>
<evidence type="ECO:0000313" key="16">
    <source>
        <dbReference type="Proteomes" id="UP000006666"/>
    </source>
</evidence>
<dbReference type="GO" id="GO:0009089">
    <property type="term" value="P:lysine biosynthetic process via diaminopimelate"/>
    <property type="evidence" value="ECO:0007669"/>
    <property type="project" value="UniProtKB-UniRule"/>
</dbReference>
<dbReference type="InterPro" id="IPR022663">
    <property type="entry name" value="DapB_C"/>
</dbReference>